<dbReference type="Proteomes" id="UP000574390">
    <property type="component" value="Unassembled WGS sequence"/>
</dbReference>
<dbReference type="EMBL" id="JABANM010021335">
    <property type="protein sequence ID" value="KAF4721396.1"/>
    <property type="molecule type" value="Genomic_DNA"/>
</dbReference>
<dbReference type="GO" id="GO:0006508">
    <property type="term" value="P:proteolysis"/>
    <property type="evidence" value="ECO:0007669"/>
    <property type="project" value="InterPro"/>
</dbReference>
<organism evidence="1 2">
    <name type="scientific">Perkinsus olseni</name>
    <name type="common">Perkinsus atlanticus</name>
    <dbReference type="NCBI Taxonomy" id="32597"/>
    <lineage>
        <taxon>Eukaryota</taxon>
        <taxon>Sar</taxon>
        <taxon>Alveolata</taxon>
        <taxon>Perkinsozoa</taxon>
        <taxon>Perkinsea</taxon>
        <taxon>Perkinsida</taxon>
        <taxon>Perkinsidae</taxon>
        <taxon>Perkinsus</taxon>
    </lineage>
</organism>
<name>A0A7J6RMJ7_PEROL</name>
<accession>A0A7J6RMJ7</accession>
<dbReference type="PROSITE" id="PS00141">
    <property type="entry name" value="ASP_PROTEASE"/>
    <property type="match status" value="1"/>
</dbReference>
<proteinExistence type="predicted"/>
<evidence type="ECO:0000313" key="2">
    <source>
        <dbReference type="Proteomes" id="UP000574390"/>
    </source>
</evidence>
<evidence type="ECO:0000313" key="1">
    <source>
        <dbReference type="EMBL" id="KAF4721396.1"/>
    </source>
</evidence>
<protein>
    <submittedName>
        <fullName evidence="1">Uncharacterized protein</fullName>
    </submittedName>
</protein>
<gene>
    <name evidence="1" type="ORF">FOZ62_010444</name>
</gene>
<dbReference type="GO" id="GO:0004190">
    <property type="term" value="F:aspartic-type endopeptidase activity"/>
    <property type="evidence" value="ECO:0007669"/>
    <property type="project" value="InterPro"/>
</dbReference>
<sequence>MMWRSAVLILIHRKLDISCEGAVGPRPNRRSVVTLPIEDGHVIVNIDGQDQHLLLDTGSSLLRVMDGDWYVGKYGKGACLTPSKGCFYSPKEAPCDFEKDPTLMTSYSADGSAIK</sequence>
<dbReference type="InterPro" id="IPR001969">
    <property type="entry name" value="Aspartic_peptidase_AS"/>
</dbReference>
<comment type="caution">
    <text evidence="1">The sequence shown here is derived from an EMBL/GenBank/DDBJ whole genome shotgun (WGS) entry which is preliminary data.</text>
</comment>
<reference evidence="1 2" key="1">
    <citation type="submission" date="2020-04" db="EMBL/GenBank/DDBJ databases">
        <title>Perkinsus olseni comparative genomics.</title>
        <authorList>
            <person name="Bogema D.R."/>
        </authorList>
    </citation>
    <scope>NUCLEOTIDE SEQUENCE [LARGE SCALE GENOMIC DNA]</scope>
    <source>
        <strain evidence="1">ATCC PRA-205</strain>
    </source>
</reference>
<feature type="non-terminal residue" evidence="1">
    <location>
        <position position="115"/>
    </location>
</feature>
<dbReference type="AlphaFoldDB" id="A0A7J6RMJ7"/>